<feature type="region of interest" description="Disordered" evidence="2">
    <location>
        <begin position="2432"/>
        <end position="2452"/>
    </location>
</feature>
<dbReference type="PaxDb" id="67767-A0A0J7KP02"/>
<dbReference type="Pfam" id="PF00078">
    <property type="entry name" value="RVT_1"/>
    <property type="match status" value="1"/>
</dbReference>
<feature type="compositionally biased region" description="Basic and acidic residues" evidence="2">
    <location>
        <begin position="144"/>
        <end position="156"/>
    </location>
</feature>
<feature type="compositionally biased region" description="Low complexity" evidence="2">
    <location>
        <begin position="2432"/>
        <end position="2449"/>
    </location>
</feature>
<keyword evidence="4" id="KW-0548">Nucleotidyltransferase</keyword>
<dbReference type="Pfam" id="PF13837">
    <property type="entry name" value="Myb_DNA-bind_4"/>
    <property type="match status" value="1"/>
</dbReference>
<dbReference type="GO" id="GO:0008270">
    <property type="term" value="F:zinc ion binding"/>
    <property type="evidence" value="ECO:0007669"/>
    <property type="project" value="InterPro"/>
</dbReference>
<organism evidence="4 5">
    <name type="scientific">Lasius niger</name>
    <name type="common">Black garden ant</name>
    <dbReference type="NCBI Taxonomy" id="67767"/>
    <lineage>
        <taxon>Eukaryota</taxon>
        <taxon>Metazoa</taxon>
        <taxon>Ecdysozoa</taxon>
        <taxon>Arthropoda</taxon>
        <taxon>Hexapoda</taxon>
        <taxon>Insecta</taxon>
        <taxon>Pterygota</taxon>
        <taxon>Neoptera</taxon>
        <taxon>Endopterygota</taxon>
        <taxon>Hymenoptera</taxon>
        <taxon>Apocrita</taxon>
        <taxon>Aculeata</taxon>
        <taxon>Formicoidea</taxon>
        <taxon>Formicidae</taxon>
        <taxon>Formicinae</taxon>
        <taxon>Lasius</taxon>
        <taxon>Lasius</taxon>
    </lineage>
</organism>
<dbReference type="InterPro" id="IPR044822">
    <property type="entry name" value="Myb_DNA-bind_4"/>
</dbReference>
<gene>
    <name evidence="4" type="ORF">RF55_8070</name>
</gene>
<sequence>MKMDQDIIVKNLPSQEERTSRDRRGGDIVPVPAVSSSYDGPAVGFEKSLAVEMDIASTGGTEESVGTQRRDAAVLPDKTWNPELRLVRVDEIVTFRSPLRRPPKDRDRKAGAIRRQLGSPPDTERAQSSAIKISDEEVSSEASSVKESDKDRIAKGDRRKRGRPPTGEWVGITKAKADYCAIKARELQLDEIEKILDPRAPPKWTKSKQNLPKVEDLSREVEELSHTEIEKKALHELRIAIRRLDASILELSDRVPRRIKAQTQLGKARDDYLRRKVERLKGELGIARLEIASLRASSSPAGHSPPHKKARGSNETTTRETGTQMEASEVSSPDPTVVPLPASSSVRKVMVDIGSSPVRCVASLMVPSAPVKVVNGTRDEVSLANSRNLTALEQSLLDQIEALVTQKGSLLDDIGRIRGDLDYPRKESFLPASDGKHLLNIPVSNSVKTKKKRKKKRKGKIKVDTDSARTYVPQNAVKSQVKGMNSLFSVVTDDLWSRVIGRKTKRLAHRESLLASGVTRGGNMKVNHQSTDRLPEQADSFIKGAVNERRRGSGPGPRPPTTAAVSVSIKPGVGLSYRDVMAEARSKINLEKLGIMNSRIRQTITGGILIQIPGKDRSKKADELVSRMNAVLKSKGVTIGRPSKCSELIMRGLDITVRPEDICAQIAKVGGCESEEIRIGQIRETSSGLGSVWVRCPALAARRLTDVGGFRVGWGRAIVEPLQPRPIEKLGAPAAGVEGTTVPGAPTSLSYDGLTAVSAAGTAVEMATADGVSDPAEAVGDLFIGRPSWLDEIDPELENEEMEAQEEATSKKRKADVSPVISISSGEDVVAPYSLRGSRKCRIVDSPEEDKIDLTRLSETPVRSDDASVADRGAGAAGLSDAKRKEVSAGYKTKKRGFTQTTPPTPRIDLKPGLDDISYDELIDMGVTDAGTVGLECTGVMDAVRVKSKRLQGPLNGALKNKIRKVNDVIRVLIEKGEASGDPVLWETKANKLAEELAVARKDLDNCKKENVALKKKKEDLWNEITKLRIEVKKIDDLKSDNDSLWKAINEMRTDMRKLSRERSPGGLTGGGSYLRTKLTFCDDALPVAGPSGIGSVSGTPSAVTPFLESKEEVKLHMSNMVKQLRNVRKKKRRQDWNEEGFDMDWEQVEKVENPLPQRQPMSSKPRIITNVQLVPPREEVEEEENSTGKRKNTHEENWTKVANKRGKSNRKGRRAGLSGEQDPIEPVSSPVPRDDRKKETQRRAAAKLARMPSKTAIVSITGRSSDFSYRDALTAAREKISLSELKIEKTRLRRAANGGYLIEIMDSGCYEKARALQDKLRAVLPEKMANVTRPMKNGELRFIGLDVTATSEEVADFMIENGKCEEDDVKVGDIQAMRNGLYTVWARCPLAVAAYIAKKRKVRIGWTYARVEMLEARPTQCFRCWGFGHVRSFCSSSTDRSRAYFNCGADGHSFRACTQPPHCVICETEGRKSDHRLGSVLCKVDKNPKKLGSTAVTPAQDLLEQHMMDLQSGLCVVSEPVRIPNTAHWFGSMDERAAVCWKPEIFRDICTLVRRGQHWLAIKCRGIFVLACYISPNVPLAEFSNFLDELSEVLDGLVGSKVIICGDFNSKSILWGSPYTNTRGNYVEQWAATHDLRLANVGNTPTCVRTQGSSIVDLTWASPGIIGLVNEWLVREDMETLSDHAYITFCVGGSFLPYKSGKVQRRWNWSKMDKTAFELSLVWACHREPGSEGPQQQLSAADSSLWIDRVMEEAADASTPRSGRRRPRKTTYWWSDTIAELRSESIRVRRLWQRGRKRRRPHSGSENLEEDYRLKKKPYPERQVHAAALGPDGFTAKLWKKVTGGMNDRDIPARDLSENQFGFRKKRSTCDALLRVKAITTEAVNEGGVAIAIGLDIENVFNSLPWRTIRKVLIDKGFPVYLRRIVDSYLSDRHIQYRTMEGKTATRRMEAGVPQGSVLGPLLWNIAFDSVLTTPKEIGCHVICYADDTLVIATADCVQTAVVRAGIQVSIIMREIQRLGLRVAEAKTETVVFHGKVRPDPLPRVSVGRSKIDLGKSMKYLGIIIDSRWSFRDHFSYVEEKAFKVTRALGRLMPNLRGPDENKRQLYANVVQSRQWKIHLSNPSLYGKHTLEVINPNFEEWIARGHGRLGYHLTQFLTGHGSFGSFLHKIGKRGDPSCFHCDAEVDTVDHTLRECPAWSEDRVQLKIKFGMADDEPVTLEKVVRKILESQDYWSFFVRSFALAKIMEELTLIDAENNKEYKITVSKEDAARAKKDHIFAYSLLQQAKKYAAEEIKDIIDLETDDATDCSTASNLDTSGTSDTKDQHIWTRAETLLLITLYKEYEEMFNNPKMSAKQCWNNISKKMKDAGYHISGIKCTTKFQCLKRTFKSVTDHNKKSGNNRRKWEYYEVMHEIFGRKPWVEPIATAGSSVNTSANTNNDTTNNTENNDAIKSVPKKRKIQDVVEDYLEKSLEMKTEKEINAKKRHEEKMTRLTSIENLITEILKK</sequence>
<dbReference type="InterPro" id="IPR036875">
    <property type="entry name" value="Znf_CCHC_sf"/>
</dbReference>
<feature type="compositionally biased region" description="Basic and acidic residues" evidence="2">
    <location>
        <begin position="15"/>
        <end position="26"/>
    </location>
</feature>
<feature type="region of interest" description="Disordered" evidence="2">
    <location>
        <begin position="99"/>
        <end position="169"/>
    </location>
</feature>
<accession>A0A0J7KP02</accession>
<feature type="coiled-coil region" evidence="1">
    <location>
        <begin position="990"/>
        <end position="1017"/>
    </location>
</feature>
<dbReference type="PANTHER" id="PTHR33332">
    <property type="entry name" value="REVERSE TRANSCRIPTASE DOMAIN-CONTAINING PROTEIN"/>
    <property type="match status" value="1"/>
</dbReference>
<dbReference type="SMART" id="SM00343">
    <property type="entry name" value="ZnF_C2HC"/>
    <property type="match status" value="3"/>
</dbReference>
<dbReference type="Gene3D" id="4.10.60.10">
    <property type="entry name" value="Zinc finger, CCHC-type"/>
    <property type="match status" value="1"/>
</dbReference>
<proteinExistence type="predicted"/>
<dbReference type="PROSITE" id="PS50878">
    <property type="entry name" value="RT_POL"/>
    <property type="match status" value="1"/>
</dbReference>
<dbReference type="CDD" id="cd09077">
    <property type="entry name" value="R1-I-EN"/>
    <property type="match status" value="1"/>
</dbReference>
<dbReference type="Gene3D" id="3.60.10.10">
    <property type="entry name" value="Endonuclease/exonuclease/phosphatase"/>
    <property type="match status" value="1"/>
</dbReference>
<keyword evidence="1" id="KW-0175">Coiled coil</keyword>
<feature type="region of interest" description="Disordered" evidence="2">
    <location>
        <begin position="295"/>
        <end position="339"/>
    </location>
</feature>
<protein>
    <submittedName>
        <fullName evidence="4">Reverse transcriptase</fullName>
    </submittedName>
</protein>
<feature type="compositionally biased region" description="Basic residues" evidence="2">
    <location>
        <begin position="1203"/>
        <end position="1215"/>
    </location>
</feature>
<comment type="caution">
    <text evidence="4">The sequence shown here is derived from an EMBL/GenBank/DDBJ whole genome shotgun (WGS) entry which is preliminary data.</text>
</comment>
<feature type="region of interest" description="Disordered" evidence="2">
    <location>
        <begin position="1"/>
        <end position="40"/>
    </location>
</feature>
<dbReference type="InterPro" id="IPR000477">
    <property type="entry name" value="RT_dom"/>
</dbReference>
<evidence type="ECO:0000256" key="1">
    <source>
        <dbReference type="SAM" id="Coils"/>
    </source>
</evidence>
<dbReference type="SUPFAM" id="SSF57756">
    <property type="entry name" value="Retrovirus zinc finger-like domains"/>
    <property type="match status" value="1"/>
</dbReference>
<evidence type="ECO:0000256" key="2">
    <source>
        <dbReference type="SAM" id="MobiDB-lite"/>
    </source>
</evidence>
<evidence type="ECO:0000259" key="3">
    <source>
        <dbReference type="PROSITE" id="PS50878"/>
    </source>
</evidence>
<feature type="domain" description="Reverse transcriptase" evidence="3">
    <location>
        <begin position="1748"/>
        <end position="2066"/>
    </location>
</feature>
<dbReference type="InterPro" id="IPR036691">
    <property type="entry name" value="Endo/exonu/phosph_ase_sf"/>
</dbReference>
<dbReference type="EMBL" id="LBMM01004906">
    <property type="protein sequence ID" value="KMQ92001.1"/>
    <property type="molecule type" value="Genomic_DNA"/>
</dbReference>
<feature type="compositionally biased region" description="Basic residues" evidence="2">
    <location>
        <begin position="1794"/>
        <end position="1803"/>
    </location>
</feature>
<feature type="region of interest" description="Disordered" evidence="2">
    <location>
        <begin position="1155"/>
        <end position="1251"/>
    </location>
</feature>
<feature type="region of interest" description="Disordered" evidence="2">
    <location>
        <begin position="1794"/>
        <end position="1814"/>
    </location>
</feature>
<evidence type="ECO:0000313" key="4">
    <source>
        <dbReference type="EMBL" id="KMQ92001.1"/>
    </source>
</evidence>
<dbReference type="CDD" id="cd01650">
    <property type="entry name" value="RT_nLTR_like"/>
    <property type="match status" value="1"/>
</dbReference>
<dbReference type="Proteomes" id="UP000036403">
    <property type="component" value="Unassembled WGS sequence"/>
</dbReference>
<keyword evidence="4" id="KW-0808">Transferase</keyword>
<dbReference type="OrthoDB" id="7697131at2759"/>
<evidence type="ECO:0000313" key="5">
    <source>
        <dbReference type="Proteomes" id="UP000036403"/>
    </source>
</evidence>
<dbReference type="SUPFAM" id="SSF56219">
    <property type="entry name" value="DNase I-like"/>
    <property type="match status" value="1"/>
</dbReference>
<keyword evidence="5" id="KW-1185">Reference proteome</keyword>
<reference evidence="4 5" key="1">
    <citation type="submission" date="2015-04" db="EMBL/GenBank/DDBJ databases">
        <title>Lasius niger genome sequencing.</title>
        <authorList>
            <person name="Konorov E.A."/>
            <person name="Nikitin M.A."/>
            <person name="Kirill M.V."/>
            <person name="Chang P."/>
        </authorList>
    </citation>
    <scope>NUCLEOTIDE SEQUENCE [LARGE SCALE GENOMIC DNA]</scope>
    <source>
        <tissue evidence="4">Whole</tissue>
    </source>
</reference>
<feature type="compositionally biased region" description="Basic residues" evidence="2">
    <location>
        <begin position="448"/>
        <end position="460"/>
    </location>
</feature>
<feature type="region of interest" description="Disordered" evidence="2">
    <location>
        <begin position="444"/>
        <end position="464"/>
    </location>
</feature>
<feature type="compositionally biased region" description="Polar residues" evidence="2">
    <location>
        <begin position="313"/>
        <end position="334"/>
    </location>
</feature>
<name>A0A0J7KP02_LASNI</name>
<dbReference type="InterPro" id="IPR001878">
    <property type="entry name" value="Znf_CCHC"/>
</dbReference>
<dbReference type="Gene3D" id="1.10.10.60">
    <property type="entry name" value="Homeodomain-like"/>
    <property type="match status" value="1"/>
</dbReference>
<dbReference type="Pfam" id="PF14529">
    <property type="entry name" value="Exo_endo_phos_2"/>
    <property type="match status" value="1"/>
</dbReference>
<feature type="compositionally biased region" description="Basic and acidic residues" evidence="2">
    <location>
        <begin position="1233"/>
        <end position="1243"/>
    </location>
</feature>
<dbReference type="InterPro" id="IPR005135">
    <property type="entry name" value="Endo/exonuclease/phosphatase"/>
</dbReference>
<keyword evidence="4" id="KW-0695">RNA-directed DNA polymerase</keyword>
<dbReference type="GO" id="GO:0003964">
    <property type="term" value="F:RNA-directed DNA polymerase activity"/>
    <property type="evidence" value="ECO:0007669"/>
    <property type="project" value="UniProtKB-KW"/>
</dbReference>
<dbReference type="GO" id="GO:0003676">
    <property type="term" value="F:nucleic acid binding"/>
    <property type="evidence" value="ECO:0007669"/>
    <property type="project" value="InterPro"/>
</dbReference>